<dbReference type="RefSeq" id="XP_053024025.1">
    <property type="nucleotide sequence ID" value="XM_053172822.1"/>
</dbReference>
<reference evidence="2" key="1">
    <citation type="submission" date="2022-10" db="EMBL/GenBank/DDBJ databases">
        <title>Puccinia triticina Genome sequencing and assembly.</title>
        <authorList>
            <person name="Li C."/>
        </authorList>
    </citation>
    <scope>NUCLEOTIDE SEQUENCE</scope>
    <source>
        <strain evidence="2">Pt15</strain>
    </source>
</reference>
<evidence type="ECO:0000256" key="1">
    <source>
        <dbReference type="SAM" id="MobiDB-lite"/>
    </source>
</evidence>
<dbReference type="Proteomes" id="UP001164743">
    <property type="component" value="Chromosome 9A"/>
</dbReference>
<feature type="region of interest" description="Disordered" evidence="1">
    <location>
        <begin position="1"/>
        <end position="27"/>
    </location>
</feature>
<keyword evidence="3" id="KW-1185">Reference proteome</keyword>
<sequence>MSLMSGFEAQWEPRWASSRSGGPADQRGHLIDAVWASRSERVEDPAKRFWANFPAEAGSDRAIAQACFAEAQLPPFQIHAPIIPSQTLTRSSPSACLVTGSRDR</sequence>
<accession>A0ABY7CUY4</accession>
<dbReference type="EMBL" id="CP110429">
    <property type="protein sequence ID" value="WAQ88470.1"/>
    <property type="molecule type" value="Genomic_DNA"/>
</dbReference>
<dbReference type="GeneID" id="77813717"/>
<gene>
    <name evidence="2" type="ORF">PtA15_9A597</name>
</gene>
<proteinExistence type="predicted"/>
<organism evidence="2 3">
    <name type="scientific">Puccinia triticina</name>
    <dbReference type="NCBI Taxonomy" id="208348"/>
    <lineage>
        <taxon>Eukaryota</taxon>
        <taxon>Fungi</taxon>
        <taxon>Dikarya</taxon>
        <taxon>Basidiomycota</taxon>
        <taxon>Pucciniomycotina</taxon>
        <taxon>Pucciniomycetes</taxon>
        <taxon>Pucciniales</taxon>
        <taxon>Pucciniaceae</taxon>
        <taxon>Puccinia</taxon>
    </lineage>
</organism>
<evidence type="ECO:0000313" key="2">
    <source>
        <dbReference type="EMBL" id="WAQ88470.1"/>
    </source>
</evidence>
<protein>
    <submittedName>
        <fullName evidence="2">Uncharacterized protein</fullName>
    </submittedName>
</protein>
<evidence type="ECO:0000313" key="3">
    <source>
        <dbReference type="Proteomes" id="UP001164743"/>
    </source>
</evidence>
<name>A0ABY7CUY4_9BASI</name>